<keyword evidence="5 6" id="KW-0472">Membrane</keyword>
<name>A0A5C3QYE2_9AGAR</name>
<organism evidence="8 9">
    <name type="scientific">Pterulicium gracile</name>
    <dbReference type="NCBI Taxonomy" id="1884261"/>
    <lineage>
        <taxon>Eukaryota</taxon>
        <taxon>Fungi</taxon>
        <taxon>Dikarya</taxon>
        <taxon>Basidiomycota</taxon>
        <taxon>Agaricomycotina</taxon>
        <taxon>Agaricomycetes</taxon>
        <taxon>Agaricomycetidae</taxon>
        <taxon>Agaricales</taxon>
        <taxon>Pleurotineae</taxon>
        <taxon>Pterulaceae</taxon>
        <taxon>Pterulicium</taxon>
    </lineage>
</organism>
<feature type="transmembrane region" description="Helical" evidence="6">
    <location>
        <begin position="39"/>
        <end position="57"/>
    </location>
</feature>
<dbReference type="OrthoDB" id="16679at2759"/>
<dbReference type="Pfam" id="PF06624">
    <property type="entry name" value="RAMP4"/>
    <property type="match status" value="1"/>
</dbReference>
<dbReference type="Proteomes" id="UP000305067">
    <property type="component" value="Unassembled WGS sequence"/>
</dbReference>
<reference evidence="8 9" key="1">
    <citation type="journal article" date="2019" name="Nat. Ecol. Evol.">
        <title>Megaphylogeny resolves global patterns of mushroom evolution.</title>
        <authorList>
            <person name="Varga T."/>
            <person name="Krizsan K."/>
            <person name="Foldi C."/>
            <person name="Dima B."/>
            <person name="Sanchez-Garcia M."/>
            <person name="Sanchez-Ramirez S."/>
            <person name="Szollosi G.J."/>
            <person name="Szarkandi J.G."/>
            <person name="Papp V."/>
            <person name="Albert L."/>
            <person name="Andreopoulos W."/>
            <person name="Angelini C."/>
            <person name="Antonin V."/>
            <person name="Barry K.W."/>
            <person name="Bougher N.L."/>
            <person name="Buchanan P."/>
            <person name="Buyck B."/>
            <person name="Bense V."/>
            <person name="Catcheside P."/>
            <person name="Chovatia M."/>
            <person name="Cooper J."/>
            <person name="Damon W."/>
            <person name="Desjardin D."/>
            <person name="Finy P."/>
            <person name="Geml J."/>
            <person name="Haridas S."/>
            <person name="Hughes K."/>
            <person name="Justo A."/>
            <person name="Karasinski D."/>
            <person name="Kautmanova I."/>
            <person name="Kiss B."/>
            <person name="Kocsube S."/>
            <person name="Kotiranta H."/>
            <person name="LaButti K.M."/>
            <person name="Lechner B.E."/>
            <person name="Liimatainen K."/>
            <person name="Lipzen A."/>
            <person name="Lukacs Z."/>
            <person name="Mihaltcheva S."/>
            <person name="Morgado L.N."/>
            <person name="Niskanen T."/>
            <person name="Noordeloos M.E."/>
            <person name="Ohm R.A."/>
            <person name="Ortiz-Santana B."/>
            <person name="Ovrebo C."/>
            <person name="Racz N."/>
            <person name="Riley R."/>
            <person name="Savchenko A."/>
            <person name="Shiryaev A."/>
            <person name="Soop K."/>
            <person name="Spirin V."/>
            <person name="Szebenyi C."/>
            <person name="Tomsovsky M."/>
            <person name="Tulloss R.E."/>
            <person name="Uehling J."/>
            <person name="Grigoriev I.V."/>
            <person name="Vagvolgyi C."/>
            <person name="Papp T."/>
            <person name="Martin F.M."/>
            <person name="Miettinen O."/>
            <person name="Hibbett D.S."/>
            <person name="Nagy L.G."/>
        </authorList>
    </citation>
    <scope>NUCLEOTIDE SEQUENCE [LARGE SCALE GENOMIC DNA]</scope>
    <source>
        <strain evidence="8 9">CBS 309.79</strain>
    </source>
</reference>
<evidence type="ECO:0000256" key="1">
    <source>
        <dbReference type="ARBA" id="ARBA00005500"/>
    </source>
</evidence>
<evidence type="ECO:0000256" key="6">
    <source>
        <dbReference type="RuleBase" id="RU364120"/>
    </source>
</evidence>
<comment type="function">
    <text evidence="6">Interacts with target proteins during translocation into the lumen of the endoplasmic reticulum. Protects unfolded target proteins against degradation and facilitate correct glycosylation.</text>
</comment>
<dbReference type="InterPro" id="IPR010580">
    <property type="entry name" value="ER_stress-assoc"/>
</dbReference>
<keyword evidence="3 6" id="KW-0256">Endoplasmic reticulum</keyword>
<comment type="subcellular location">
    <subcellularLocation>
        <location evidence="6">Membrane</location>
        <topology evidence="6">Single-pass membrane protein</topology>
    </subcellularLocation>
    <subcellularLocation>
        <location evidence="6">Endoplasmic reticulum membrane</location>
        <topology evidence="6">Single-pass membrane protein</topology>
    </subcellularLocation>
</comment>
<evidence type="ECO:0000256" key="4">
    <source>
        <dbReference type="ARBA" id="ARBA00022989"/>
    </source>
</evidence>
<gene>
    <name evidence="8" type="ORF">BDV98DRAFT_564131</name>
</gene>
<accession>A0A5C3QYE2</accession>
<proteinExistence type="inferred from homology"/>
<evidence type="ECO:0000313" key="9">
    <source>
        <dbReference type="Proteomes" id="UP000305067"/>
    </source>
</evidence>
<keyword evidence="2 6" id="KW-0812">Transmembrane</keyword>
<feature type="region of interest" description="Disordered" evidence="7">
    <location>
        <begin position="1"/>
        <end position="34"/>
    </location>
</feature>
<protein>
    <recommendedName>
        <fullName evidence="6">Stress-associated endoplasmic reticulum protein</fullName>
    </recommendedName>
</protein>
<comment type="similarity">
    <text evidence="1 6">Belongs to the RAMP4 family.</text>
</comment>
<keyword evidence="4 6" id="KW-1133">Transmembrane helix</keyword>
<evidence type="ECO:0000256" key="2">
    <source>
        <dbReference type="ARBA" id="ARBA00022692"/>
    </source>
</evidence>
<sequence length="67" mass="7699">MPTEFEMRQRNAKFAKDAREGKKPTHKSRQEQLKKSSPINVYALGVVVFVICGGVLFELMRSIFLKN</sequence>
<keyword evidence="9" id="KW-1185">Reference proteome</keyword>
<dbReference type="AlphaFoldDB" id="A0A5C3QYE2"/>
<evidence type="ECO:0000256" key="3">
    <source>
        <dbReference type="ARBA" id="ARBA00022824"/>
    </source>
</evidence>
<dbReference type="GO" id="GO:0005789">
    <property type="term" value="C:endoplasmic reticulum membrane"/>
    <property type="evidence" value="ECO:0007669"/>
    <property type="project" value="UniProtKB-SubCell"/>
</dbReference>
<dbReference type="EMBL" id="ML178820">
    <property type="protein sequence ID" value="TFL03384.1"/>
    <property type="molecule type" value="Genomic_DNA"/>
</dbReference>
<evidence type="ECO:0000313" key="8">
    <source>
        <dbReference type="EMBL" id="TFL03384.1"/>
    </source>
</evidence>
<evidence type="ECO:0000256" key="7">
    <source>
        <dbReference type="SAM" id="MobiDB-lite"/>
    </source>
</evidence>
<evidence type="ECO:0000256" key="5">
    <source>
        <dbReference type="ARBA" id="ARBA00023136"/>
    </source>
</evidence>